<protein>
    <submittedName>
        <fullName evidence="5">Pyruvate dehydrogenase (Acetyl-transferring)</fullName>
        <ecNumber evidence="5">1.2.4.1</ecNumber>
    </submittedName>
</protein>
<evidence type="ECO:0000256" key="2">
    <source>
        <dbReference type="ARBA" id="ARBA00023002"/>
    </source>
</evidence>
<evidence type="ECO:0000256" key="3">
    <source>
        <dbReference type="ARBA" id="ARBA00023052"/>
    </source>
</evidence>
<dbReference type="eggNOG" id="COG1071">
    <property type="taxonomic scope" value="Bacteria"/>
</dbReference>
<feature type="domain" description="Dehydrogenase E1 component" evidence="4">
    <location>
        <begin position="33"/>
        <end position="329"/>
    </location>
</feature>
<dbReference type="HOGENOM" id="CLU_029393_5_0_0"/>
<proteinExistence type="predicted"/>
<comment type="cofactor">
    <cofactor evidence="1">
        <name>thiamine diphosphate</name>
        <dbReference type="ChEBI" id="CHEBI:58937"/>
    </cofactor>
</comment>
<dbReference type="KEGG" id="sus:Acid_0352"/>
<dbReference type="Gene3D" id="3.40.50.970">
    <property type="match status" value="1"/>
</dbReference>
<dbReference type="EC" id="1.2.4.1" evidence="5"/>
<dbReference type="SUPFAM" id="SSF52518">
    <property type="entry name" value="Thiamin diphosphate-binding fold (THDP-binding)"/>
    <property type="match status" value="1"/>
</dbReference>
<dbReference type="OrthoDB" id="9766715at2"/>
<evidence type="ECO:0000259" key="4">
    <source>
        <dbReference type="Pfam" id="PF00676"/>
    </source>
</evidence>
<keyword evidence="3" id="KW-0786">Thiamine pyrophosphate</keyword>
<accession>Q02C52</accession>
<organism evidence="5">
    <name type="scientific">Solibacter usitatus (strain Ellin6076)</name>
    <dbReference type="NCBI Taxonomy" id="234267"/>
    <lineage>
        <taxon>Bacteria</taxon>
        <taxon>Pseudomonadati</taxon>
        <taxon>Acidobacteriota</taxon>
        <taxon>Terriglobia</taxon>
        <taxon>Bryobacterales</taxon>
        <taxon>Solibacteraceae</taxon>
        <taxon>Candidatus Solibacter</taxon>
    </lineage>
</organism>
<dbReference type="InterPro" id="IPR001017">
    <property type="entry name" value="DH_E1"/>
</dbReference>
<keyword evidence="5" id="KW-0670">Pyruvate</keyword>
<dbReference type="EMBL" id="CP000473">
    <property type="protein sequence ID" value="ABJ81364.1"/>
    <property type="molecule type" value="Genomic_DNA"/>
</dbReference>
<dbReference type="InterPro" id="IPR050642">
    <property type="entry name" value="PDH_E1_Alpha_Subunit"/>
</dbReference>
<dbReference type="GO" id="GO:0006086">
    <property type="term" value="P:pyruvate decarboxylation to acetyl-CoA"/>
    <property type="evidence" value="ECO:0007669"/>
    <property type="project" value="TreeGrafter"/>
</dbReference>
<dbReference type="PANTHER" id="PTHR11516:SF41">
    <property type="entry name" value="3-METHYL-2-OXOBUTANOATE DEHYDROGENASE SUBUNIT ALPHA"/>
    <property type="match status" value="1"/>
</dbReference>
<dbReference type="Pfam" id="PF00676">
    <property type="entry name" value="E1_dh"/>
    <property type="match status" value="1"/>
</dbReference>
<name>Q02C52_SOLUE</name>
<dbReference type="InParanoid" id="Q02C52"/>
<dbReference type="CDD" id="cd02000">
    <property type="entry name" value="TPP_E1_PDC_ADC_BCADC"/>
    <property type="match status" value="1"/>
</dbReference>
<evidence type="ECO:0000256" key="1">
    <source>
        <dbReference type="ARBA" id="ARBA00001964"/>
    </source>
</evidence>
<evidence type="ECO:0000313" key="5">
    <source>
        <dbReference type="EMBL" id="ABJ81364.1"/>
    </source>
</evidence>
<dbReference type="GO" id="GO:0004739">
    <property type="term" value="F:pyruvate dehydrogenase (acetyl-transferring) activity"/>
    <property type="evidence" value="ECO:0007669"/>
    <property type="project" value="UniProtKB-EC"/>
</dbReference>
<reference evidence="5" key="1">
    <citation type="submission" date="2006-10" db="EMBL/GenBank/DDBJ databases">
        <title>Complete sequence of Solibacter usitatus Ellin6076.</title>
        <authorList>
            <consortium name="US DOE Joint Genome Institute"/>
            <person name="Copeland A."/>
            <person name="Lucas S."/>
            <person name="Lapidus A."/>
            <person name="Barry K."/>
            <person name="Detter J.C."/>
            <person name="Glavina del Rio T."/>
            <person name="Hammon N."/>
            <person name="Israni S."/>
            <person name="Dalin E."/>
            <person name="Tice H."/>
            <person name="Pitluck S."/>
            <person name="Thompson L.S."/>
            <person name="Brettin T."/>
            <person name="Bruce D."/>
            <person name="Han C."/>
            <person name="Tapia R."/>
            <person name="Gilna P."/>
            <person name="Schmutz J."/>
            <person name="Larimer F."/>
            <person name="Land M."/>
            <person name="Hauser L."/>
            <person name="Kyrpides N."/>
            <person name="Mikhailova N."/>
            <person name="Janssen P.H."/>
            <person name="Kuske C.R."/>
            <person name="Richardson P."/>
        </authorList>
    </citation>
    <scope>NUCLEOTIDE SEQUENCE</scope>
    <source>
        <strain evidence="5">Ellin6076</strain>
    </source>
</reference>
<dbReference type="PANTHER" id="PTHR11516">
    <property type="entry name" value="PYRUVATE DEHYDROGENASE E1 COMPONENT, ALPHA SUBUNIT BACTERIAL AND ORGANELLAR"/>
    <property type="match status" value="1"/>
</dbReference>
<gene>
    <name evidence="5" type="ordered locus">Acid_0352</name>
</gene>
<dbReference type="AlphaFoldDB" id="Q02C52"/>
<dbReference type="STRING" id="234267.Acid_0352"/>
<keyword evidence="2 5" id="KW-0560">Oxidoreductase</keyword>
<dbReference type="InterPro" id="IPR029061">
    <property type="entry name" value="THDP-binding"/>
</dbReference>
<sequence length="340" mass="37087">MSAVEATGAATHNASSAAGSLQAELAHKCLYYMLLMREVEDRIERKLYRQGKILGGVYVGRGQEAIPVGSALVAVPEDVMFPSHRDMAVFFIRGVSARRVLAQYMGRLGGLTRGRDGNMHMGDMSVNVVSIISALAATVPVATGAALAMRYKGIPGVAFSYFGDGSTSRGDWHEGVNFASVQKLPVVFICNNNQYAYSTPLHLQMACANVADRGPAYNMPAEIVDGNDVLAVYEATQRAVTHARGGLGPYLLECKTFRMTGHSAHDAATYVPKGLFEEWGKLDPIVRLEKRMLEERWSLQEEIDELHAAVIREVDDAVAWAEQSPYPDAASLLDDVYENQ</sequence>